<dbReference type="GO" id="GO:0005525">
    <property type="term" value="F:GTP binding"/>
    <property type="evidence" value="ECO:0007669"/>
    <property type="project" value="InterPro"/>
</dbReference>
<sequence length="483" mass="53663">MSEWVQQDVPAFAVVGRVNMGKSSVLATLLEIDDNQLIRVSATPGETTNCQTHRVVFSDRDCIRFIDTPGFSRPVEAMREIQRLHGEGTPGVEALKEFVAKVGEEFGDEKRLLEPLLEGAGVLYVVDPAKPLRDDFLAEMEILRWTGVPRLALLNRRAANAGTDEEAWRKRLGGAFNLVRTFDAHQARYEERLRLLKALLEIEERHRGRLEETIALVEEEWDRRREEAVEVIIGFLEESLSLKVTATLEERDLTLPSRRHRKEELLQQEYFGDLAKLERKCFEKLLKIHRHHLLKADSSAESFQGIDLESAETWTKWGLGRGQLSVAAALAGGAAGLAVDVATGGLSHGAGTIFGALGGGAAAWLKGGSLPDLRIDLRGGVKLGTGEGKALSMGPPKNPNFPWILLDGVLTRYQRIVNRSHGRRDEEVLKGQEAGFTRDFPADRRSVLAKWFGGCLKGSPNRALEPEIFEALLETLQEVAEEK</sequence>
<feature type="domain" description="G" evidence="2">
    <location>
        <begin position="12"/>
        <end position="95"/>
    </location>
</feature>
<feature type="coiled-coil region" evidence="1">
    <location>
        <begin position="186"/>
        <end position="220"/>
    </location>
</feature>
<dbReference type="Gene3D" id="3.40.50.300">
    <property type="entry name" value="P-loop containing nucleotide triphosphate hydrolases"/>
    <property type="match status" value="1"/>
</dbReference>
<reference evidence="3" key="1">
    <citation type="submission" date="2021-01" db="EMBL/GenBank/DDBJ databases">
        <title>Modified the classification status of verrucomicrobia.</title>
        <authorList>
            <person name="Feng X."/>
        </authorList>
    </citation>
    <scope>NUCLEOTIDE SEQUENCE</scope>
    <source>
        <strain evidence="3">KCTC 22041</strain>
    </source>
</reference>
<gene>
    <name evidence="3" type="ORF">JIN85_08845</name>
</gene>
<proteinExistence type="predicted"/>
<dbReference type="RefSeq" id="WP_200269741.1">
    <property type="nucleotide sequence ID" value="NZ_JAENIJ010000011.1"/>
</dbReference>
<keyword evidence="4" id="KW-1185">Reference proteome</keyword>
<dbReference type="SUPFAM" id="SSF52540">
    <property type="entry name" value="P-loop containing nucleoside triphosphate hydrolases"/>
    <property type="match status" value="1"/>
</dbReference>
<name>A0A934S4R4_9BACT</name>
<dbReference type="Pfam" id="PF01926">
    <property type="entry name" value="MMR_HSR1"/>
    <property type="match status" value="1"/>
</dbReference>
<dbReference type="InterPro" id="IPR006073">
    <property type="entry name" value="GTP-bd"/>
</dbReference>
<evidence type="ECO:0000256" key="1">
    <source>
        <dbReference type="SAM" id="Coils"/>
    </source>
</evidence>
<evidence type="ECO:0000313" key="4">
    <source>
        <dbReference type="Proteomes" id="UP000603141"/>
    </source>
</evidence>
<dbReference type="Pfam" id="PF11981">
    <property type="entry name" value="DUF3482"/>
    <property type="match status" value="1"/>
</dbReference>
<dbReference type="InterPro" id="IPR021871">
    <property type="entry name" value="DUF3482"/>
</dbReference>
<keyword evidence="1" id="KW-0175">Coiled coil</keyword>
<dbReference type="InterPro" id="IPR027417">
    <property type="entry name" value="P-loop_NTPase"/>
</dbReference>
<dbReference type="AlphaFoldDB" id="A0A934S4R4"/>
<dbReference type="EMBL" id="JAENIJ010000011">
    <property type="protein sequence ID" value="MBK1882521.1"/>
    <property type="molecule type" value="Genomic_DNA"/>
</dbReference>
<comment type="caution">
    <text evidence="3">The sequence shown here is derived from an EMBL/GenBank/DDBJ whole genome shotgun (WGS) entry which is preliminary data.</text>
</comment>
<evidence type="ECO:0000313" key="3">
    <source>
        <dbReference type="EMBL" id="MBK1882521.1"/>
    </source>
</evidence>
<accession>A0A934S4R4</accession>
<protein>
    <submittedName>
        <fullName evidence="3">GTPase/DUF3482 domain-containing protein</fullName>
    </submittedName>
</protein>
<dbReference type="Proteomes" id="UP000603141">
    <property type="component" value="Unassembled WGS sequence"/>
</dbReference>
<evidence type="ECO:0000259" key="2">
    <source>
        <dbReference type="Pfam" id="PF01926"/>
    </source>
</evidence>
<organism evidence="3 4">
    <name type="scientific">Luteolibacter pohnpeiensis</name>
    <dbReference type="NCBI Taxonomy" id="454153"/>
    <lineage>
        <taxon>Bacteria</taxon>
        <taxon>Pseudomonadati</taxon>
        <taxon>Verrucomicrobiota</taxon>
        <taxon>Verrucomicrobiia</taxon>
        <taxon>Verrucomicrobiales</taxon>
        <taxon>Verrucomicrobiaceae</taxon>
        <taxon>Luteolibacter</taxon>
    </lineage>
</organism>